<organism evidence="2 3">
    <name type="scientific">Vreelandella azerica</name>
    <dbReference type="NCBI Taxonomy" id="2732867"/>
    <lineage>
        <taxon>Bacteria</taxon>
        <taxon>Pseudomonadati</taxon>
        <taxon>Pseudomonadota</taxon>
        <taxon>Gammaproteobacteria</taxon>
        <taxon>Oceanospirillales</taxon>
        <taxon>Halomonadaceae</taxon>
        <taxon>Vreelandella</taxon>
    </lineage>
</organism>
<name>A0A7Y3TYQ4_9GAMM</name>
<feature type="region of interest" description="Disordered" evidence="1">
    <location>
        <begin position="32"/>
        <end position="74"/>
    </location>
</feature>
<dbReference type="EMBL" id="JABFHI010000001">
    <property type="protein sequence ID" value="NOG31069.1"/>
    <property type="molecule type" value="Genomic_DNA"/>
</dbReference>
<comment type="caution">
    <text evidence="2">The sequence shown here is derived from an EMBL/GenBank/DDBJ whole genome shotgun (WGS) entry which is preliminary data.</text>
</comment>
<evidence type="ECO:0000313" key="2">
    <source>
        <dbReference type="EMBL" id="NOG31069.1"/>
    </source>
</evidence>
<keyword evidence="3" id="KW-1185">Reference proteome</keyword>
<sequence>MKYQKPHKPLDERDKLRQFRELDDAFAKALRELEDPNNKLNIPTGPPVRSLASLEDDERKRQEAQRPSVEEQQAEEFRLRLEALLSTAPLSREELLDVIYTLVELGQWPLDRAPNTAKDPLPVSKRA</sequence>
<protein>
    <submittedName>
        <fullName evidence="2">Uncharacterized protein</fullName>
    </submittedName>
</protein>
<accession>A0A7Y3TYQ4</accession>
<reference evidence="2 3" key="1">
    <citation type="submission" date="2020-05" db="EMBL/GenBank/DDBJ databases">
        <authorList>
            <person name="Ruan W."/>
            <person name="Jeon C.O."/>
            <person name="Chun B.H."/>
        </authorList>
    </citation>
    <scope>NUCLEOTIDE SEQUENCE [LARGE SCALE GENOMIC DNA]</scope>
    <source>
        <strain evidence="2 3">TBZ9</strain>
    </source>
</reference>
<dbReference type="AlphaFoldDB" id="A0A7Y3TYQ4"/>
<dbReference type="Proteomes" id="UP000588806">
    <property type="component" value="Unassembled WGS sequence"/>
</dbReference>
<evidence type="ECO:0000313" key="3">
    <source>
        <dbReference type="Proteomes" id="UP000588806"/>
    </source>
</evidence>
<dbReference type="RefSeq" id="WP_171701501.1">
    <property type="nucleotide sequence ID" value="NZ_JABFHI010000001.1"/>
</dbReference>
<proteinExistence type="predicted"/>
<gene>
    <name evidence="2" type="ORF">HLB35_03605</name>
</gene>
<reference evidence="2 3" key="2">
    <citation type="submission" date="2020-06" db="EMBL/GenBank/DDBJ databases">
        <title>Halomonas songnenensis sp. nov., a moderately halophilic bacterium isolated from saline and alkaline soils.</title>
        <authorList>
            <person name="Jiang J."/>
            <person name="Pan Y."/>
        </authorList>
    </citation>
    <scope>NUCLEOTIDE SEQUENCE [LARGE SCALE GENOMIC DNA]</scope>
    <source>
        <strain evidence="2 3">TBZ9</strain>
    </source>
</reference>
<evidence type="ECO:0000256" key="1">
    <source>
        <dbReference type="SAM" id="MobiDB-lite"/>
    </source>
</evidence>